<organism evidence="3 4">
    <name type="scientific">Geothrix edaphica</name>
    <dbReference type="NCBI Taxonomy" id="2927976"/>
    <lineage>
        <taxon>Bacteria</taxon>
        <taxon>Pseudomonadati</taxon>
        <taxon>Acidobacteriota</taxon>
        <taxon>Holophagae</taxon>
        <taxon>Holophagales</taxon>
        <taxon>Holophagaceae</taxon>
        <taxon>Geothrix</taxon>
    </lineage>
</organism>
<proteinExistence type="inferred from homology"/>
<reference evidence="3" key="1">
    <citation type="journal article" date="2023" name="Antonie Van Leeuwenhoek">
        <title>Mesoterricola silvestris gen. nov., sp. nov., Mesoterricola sediminis sp. nov., Geothrix oryzae sp. nov., Geothrix edaphica sp. nov., Geothrix rubra sp. nov., and Geothrix limicola sp. nov., six novel members of Acidobacteriota isolated from soils.</title>
        <authorList>
            <person name="Itoh H."/>
            <person name="Sugisawa Y."/>
            <person name="Mise K."/>
            <person name="Xu Z."/>
            <person name="Kuniyasu M."/>
            <person name="Ushijima N."/>
            <person name="Kawano K."/>
            <person name="Kobayashi E."/>
            <person name="Shiratori Y."/>
            <person name="Masuda Y."/>
            <person name="Senoo K."/>
        </authorList>
    </citation>
    <scope>NUCLEOTIDE SEQUENCE</scope>
    <source>
        <strain evidence="3">Red802</strain>
    </source>
</reference>
<dbReference type="EMBL" id="BSDC01000002">
    <property type="protein sequence ID" value="GLH67637.1"/>
    <property type="molecule type" value="Genomic_DNA"/>
</dbReference>
<sequence length="152" mass="16635">MARDVDWSFLASTQRPRVHVWSGTPSALVDAAPAGPGRPLRWLRGSRMRTRAGLMDEWAAAAQFPPHFGGTWDSLRDSLSDLPEGGAFLILEADQLLQDAPPDDGVTLMAVLADAAEDLAPQPFHLVLQVEPTRRSDLVEGLRALRVAFRDL</sequence>
<dbReference type="Gene3D" id="3.30.370.10">
    <property type="entry name" value="Barstar-like"/>
    <property type="match status" value="1"/>
</dbReference>
<dbReference type="InterPro" id="IPR000468">
    <property type="entry name" value="Barstar"/>
</dbReference>
<accession>A0ABQ5PZ26</accession>
<gene>
    <name evidence="3" type="ORF">GETHED_20010</name>
</gene>
<feature type="domain" description="Barstar (barnase inhibitor)" evidence="2">
    <location>
        <begin position="43"/>
        <end position="128"/>
    </location>
</feature>
<evidence type="ECO:0000313" key="4">
    <source>
        <dbReference type="Proteomes" id="UP001165044"/>
    </source>
</evidence>
<evidence type="ECO:0000259" key="2">
    <source>
        <dbReference type="Pfam" id="PF01337"/>
    </source>
</evidence>
<name>A0ABQ5PZ26_9BACT</name>
<protein>
    <recommendedName>
        <fullName evidence="2">Barstar (barnase inhibitor) domain-containing protein</fullName>
    </recommendedName>
</protein>
<evidence type="ECO:0000256" key="1">
    <source>
        <dbReference type="ARBA" id="ARBA00006845"/>
    </source>
</evidence>
<dbReference type="InterPro" id="IPR035905">
    <property type="entry name" value="Barstar-like_sf"/>
</dbReference>
<keyword evidence="4" id="KW-1185">Reference proteome</keyword>
<evidence type="ECO:0000313" key="3">
    <source>
        <dbReference type="EMBL" id="GLH67637.1"/>
    </source>
</evidence>
<dbReference type="Proteomes" id="UP001165044">
    <property type="component" value="Unassembled WGS sequence"/>
</dbReference>
<dbReference type="Pfam" id="PF01337">
    <property type="entry name" value="Barstar"/>
    <property type="match status" value="1"/>
</dbReference>
<comment type="caution">
    <text evidence="3">The sequence shown here is derived from an EMBL/GenBank/DDBJ whole genome shotgun (WGS) entry which is preliminary data.</text>
</comment>
<dbReference type="SUPFAM" id="SSF52038">
    <property type="entry name" value="Barstar-related"/>
    <property type="match status" value="1"/>
</dbReference>
<comment type="similarity">
    <text evidence="1">Belongs to the barstar family.</text>
</comment>
<dbReference type="RefSeq" id="WP_285608886.1">
    <property type="nucleotide sequence ID" value="NZ_BSDC01000002.1"/>
</dbReference>